<evidence type="ECO:0000256" key="1">
    <source>
        <dbReference type="SAM" id="Phobius"/>
    </source>
</evidence>
<feature type="transmembrane region" description="Helical" evidence="1">
    <location>
        <begin position="106"/>
        <end position="126"/>
    </location>
</feature>
<dbReference type="EMBL" id="JARYZI010000002">
    <property type="protein sequence ID" value="MDH8677457.1"/>
    <property type="molecule type" value="Genomic_DNA"/>
</dbReference>
<keyword evidence="1" id="KW-0472">Membrane</keyword>
<reference evidence="2 3" key="1">
    <citation type="submission" date="2023-04" db="EMBL/GenBank/DDBJ databases">
        <title>Fusibacter bizertensis strain WBS, isolated from littoral bottom sediments of the Arctic seas - biochemical and genomic analysis.</title>
        <authorList>
            <person name="Brioukhanov A.L."/>
        </authorList>
    </citation>
    <scope>NUCLEOTIDE SEQUENCE [LARGE SCALE GENOMIC DNA]</scope>
    <source>
        <strain evidence="2 3">WBS</strain>
    </source>
</reference>
<dbReference type="Proteomes" id="UP001158045">
    <property type="component" value="Unassembled WGS sequence"/>
</dbReference>
<feature type="transmembrane region" description="Helical" evidence="1">
    <location>
        <begin position="74"/>
        <end position="94"/>
    </location>
</feature>
<organism evidence="2 3">
    <name type="scientific">Fusibacter bizertensis</name>
    <dbReference type="NCBI Taxonomy" id="1488331"/>
    <lineage>
        <taxon>Bacteria</taxon>
        <taxon>Bacillati</taxon>
        <taxon>Bacillota</taxon>
        <taxon>Clostridia</taxon>
        <taxon>Eubacteriales</taxon>
        <taxon>Eubacteriales Family XII. Incertae Sedis</taxon>
        <taxon>Fusibacter</taxon>
    </lineage>
</organism>
<keyword evidence="3" id="KW-1185">Reference proteome</keyword>
<dbReference type="Pfam" id="PF11070">
    <property type="entry name" value="DUF2871"/>
    <property type="match status" value="1"/>
</dbReference>
<accession>A0ABT6NAL6</accession>
<feature type="transmembrane region" description="Helical" evidence="1">
    <location>
        <begin position="43"/>
        <end position="62"/>
    </location>
</feature>
<gene>
    <name evidence="2" type="ORF">QE109_04820</name>
</gene>
<keyword evidence="1" id="KW-0812">Transmembrane</keyword>
<proteinExistence type="predicted"/>
<evidence type="ECO:0000313" key="3">
    <source>
        <dbReference type="Proteomes" id="UP001158045"/>
    </source>
</evidence>
<sequence>MKKLFYSALFYMILGQLFGVFYREYTKMNDFTGITQLATVHTHAFTLGMFFFLIVLALDKGFSLSSSKNFNKWVILYNAGLLGVLTTMTIRGIGQVNGTEIASFNYIAGLSHTFFAVAVVWFFVMLKKKI</sequence>
<comment type="caution">
    <text evidence="2">The sequence shown here is derived from an EMBL/GenBank/DDBJ whole genome shotgun (WGS) entry which is preliminary data.</text>
</comment>
<dbReference type="InterPro" id="IPR021299">
    <property type="entry name" value="DUF2871"/>
</dbReference>
<name>A0ABT6NAL6_9FIRM</name>
<dbReference type="RefSeq" id="WP_281093271.1">
    <property type="nucleotide sequence ID" value="NZ_JARYZI010000002.1"/>
</dbReference>
<protein>
    <submittedName>
        <fullName evidence="2">DUF2871 domain-containing protein</fullName>
    </submittedName>
</protein>
<keyword evidence="1" id="KW-1133">Transmembrane helix</keyword>
<evidence type="ECO:0000313" key="2">
    <source>
        <dbReference type="EMBL" id="MDH8677457.1"/>
    </source>
</evidence>